<feature type="domain" description="C-type lectin" evidence="6">
    <location>
        <begin position="844"/>
        <end position="967"/>
    </location>
</feature>
<feature type="transmembrane region" description="Helical" evidence="4">
    <location>
        <begin position="1900"/>
        <end position="1924"/>
    </location>
</feature>
<dbReference type="SUPFAM" id="SSF56436">
    <property type="entry name" value="C-type lectin-like"/>
    <property type="match status" value="9"/>
</dbReference>
<dbReference type="InterPro" id="IPR017994">
    <property type="entry name" value="P_trefoil_chordata"/>
</dbReference>
<name>A0ABP0GEI2_CLALP</name>
<feature type="domain" description="C-type lectin" evidence="6">
    <location>
        <begin position="1749"/>
        <end position="1868"/>
    </location>
</feature>
<feature type="disulfide bond" evidence="2">
    <location>
        <begin position="298"/>
        <end position="313"/>
    </location>
</feature>
<dbReference type="PROSITE" id="PS00615">
    <property type="entry name" value="C_TYPE_LECTIN_1"/>
    <property type="match status" value="5"/>
</dbReference>
<dbReference type="InterPro" id="IPR008979">
    <property type="entry name" value="Galactose-bd-like_sf"/>
</dbReference>
<evidence type="ECO:0000259" key="7">
    <source>
        <dbReference type="PROSITE" id="PS50228"/>
    </source>
</evidence>
<feature type="domain" description="SUEL-type lectin" evidence="7">
    <location>
        <begin position="484"/>
        <end position="572"/>
    </location>
</feature>
<evidence type="ECO:0000256" key="1">
    <source>
        <dbReference type="ARBA" id="ARBA00023157"/>
    </source>
</evidence>
<evidence type="ECO:0000259" key="6">
    <source>
        <dbReference type="PROSITE" id="PS50041"/>
    </source>
</evidence>
<reference evidence="10 11" key="1">
    <citation type="submission" date="2024-02" db="EMBL/GenBank/DDBJ databases">
        <authorList>
            <person name="Daric V."/>
            <person name="Darras S."/>
        </authorList>
    </citation>
    <scope>NUCLEOTIDE SEQUENCE [LARGE SCALE GENOMIC DNA]</scope>
</reference>
<dbReference type="InterPro" id="IPR000922">
    <property type="entry name" value="Lectin_gal-bd_dom"/>
</dbReference>
<keyword evidence="11" id="KW-1185">Reference proteome</keyword>
<dbReference type="InterPro" id="IPR001304">
    <property type="entry name" value="C-type_lectin-like"/>
</dbReference>
<dbReference type="Pfam" id="PF00088">
    <property type="entry name" value="Trefoil"/>
    <property type="match status" value="1"/>
</dbReference>
<keyword evidence="1 2" id="KW-1015">Disulfide bond</keyword>
<feature type="domain" description="C-type lectin" evidence="6">
    <location>
        <begin position="48"/>
        <end position="107"/>
    </location>
</feature>
<gene>
    <name evidence="10" type="ORF">CVLEPA_LOCUS22787</name>
</gene>
<dbReference type="SMART" id="SM00603">
    <property type="entry name" value="LCCL"/>
    <property type="match status" value="1"/>
</dbReference>
<dbReference type="PROSITE" id="PS50022">
    <property type="entry name" value="FA58C_3"/>
    <property type="match status" value="2"/>
</dbReference>
<feature type="domain" description="P-type" evidence="9">
    <location>
        <begin position="285"/>
        <end position="329"/>
    </location>
</feature>
<dbReference type="PROSITE" id="PS01286">
    <property type="entry name" value="FA58C_2"/>
    <property type="match status" value="1"/>
</dbReference>
<dbReference type="InterPro" id="IPR016187">
    <property type="entry name" value="CTDL_fold"/>
</dbReference>
<feature type="domain" description="F5/8 type C" evidence="5">
    <location>
        <begin position="113"/>
        <end position="271"/>
    </location>
</feature>
<evidence type="ECO:0008006" key="12">
    <source>
        <dbReference type="Google" id="ProtNLM"/>
    </source>
</evidence>
<dbReference type="PROSITE" id="PS50820">
    <property type="entry name" value="LCCL"/>
    <property type="match status" value="1"/>
</dbReference>
<dbReference type="PROSITE" id="PS50041">
    <property type="entry name" value="C_TYPE_LECTIN_2"/>
    <property type="match status" value="9"/>
</dbReference>
<protein>
    <recommendedName>
        <fullName evidence="12">Macrophage mannose receptor 1-like</fullName>
    </recommendedName>
</protein>
<evidence type="ECO:0000256" key="4">
    <source>
        <dbReference type="SAM" id="Phobius"/>
    </source>
</evidence>
<dbReference type="PROSITE" id="PS51448">
    <property type="entry name" value="P_TREFOIL_2"/>
    <property type="match status" value="1"/>
</dbReference>
<evidence type="ECO:0000259" key="9">
    <source>
        <dbReference type="PROSITE" id="PS51448"/>
    </source>
</evidence>
<dbReference type="InterPro" id="IPR016186">
    <property type="entry name" value="C-type_lectin-like/link_sf"/>
</dbReference>
<dbReference type="Pfam" id="PF03815">
    <property type="entry name" value="LCCL"/>
    <property type="match status" value="1"/>
</dbReference>
<dbReference type="InterPro" id="IPR000421">
    <property type="entry name" value="FA58C"/>
</dbReference>
<comment type="caution">
    <text evidence="10">The sequence shown here is derived from an EMBL/GenBank/DDBJ whole genome shotgun (WGS) entry which is preliminary data.</text>
</comment>
<dbReference type="PRINTS" id="PR00680">
    <property type="entry name" value="PTREFOIL"/>
</dbReference>
<evidence type="ECO:0000259" key="8">
    <source>
        <dbReference type="PROSITE" id="PS50820"/>
    </source>
</evidence>
<dbReference type="Proteomes" id="UP001642483">
    <property type="component" value="Unassembled WGS sequence"/>
</dbReference>
<keyword evidence="4" id="KW-0812">Transmembrane</keyword>
<dbReference type="InterPro" id="IPR000519">
    <property type="entry name" value="P_trefoil_dom"/>
</dbReference>
<feature type="domain" description="C-type lectin" evidence="6">
    <location>
        <begin position="1610"/>
        <end position="1724"/>
    </location>
</feature>
<dbReference type="InterPro" id="IPR036609">
    <property type="entry name" value="LCCL_sf"/>
</dbReference>
<feature type="domain" description="C-type lectin" evidence="6">
    <location>
        <begin position="1450"/>
        <end position="1579"/>
    </location>
</feature>
<feature type="region of interest" description="Disordered" evidence="3">
    <location>
        <begin position="1957"/>
        <end position="1986"/>
    </location>
</feature>
<dbReference type="Gene3D" id="2.60.120.740">
    <property type="match status" value="1"/>
</dbReference>
<keyword evidence="4" id="KW-1133">Transmembrane helix</keyword>
<dbReference type="InterPro" id="IPR044913">
    <property type="entry name" value="P_trefoil_dom_sf"/>
</dbReference>
<dbReference type="SUPFAM" id="SSF69848">
    <property type="entry name" value="LCCL domain"/>
    <property type="match status" value="1"/>
</dbReference>
<feature type="domain" description="C-type lectin" evidence="6">
    <location>
        <begin position="346"/>
        <end position="464"/>
    </location>
</feature>
<dbReference type="SUPFAM" id="SSF57492">
    <property type="entry name" value="Trefoil"/>
    <property type="match status" value="1"/>
</dbReference>
<dbReference type="Gene3D" id="3.10.100.10">
    <property type="entry name" value="Mannose-Binding Protein A, subunit A"/>
    <property type="match status" value="9"/>
</dbReference>
<dbReference type="Gene3D" id="4.10.110.10">
    <property type="entry name" value="Spasmolytic Protein, domain 1"/>
    <property type="match status" value="1"/>
</dbReference>
<dbReference type="InterPro" id="IPR043159">
    <property type="entry name" value="Lectin_gal-bd_sf"/>
</dbReference>
<evidence type="ECO:0000313" key="10">
    <source>
        <dbReference type="EMBL" id="CAK8690152.1"/>
    </source>
</evidence>
<dbReference type="CDD" id="cd22841">
    <property type="entry name" value="Gal_Rha_Lectin_REJ3"/>
    <property type="match status" value="1"/>
</dbReference>
<dbReference type="SMART" id="SM00034">
    <property type="entry name" value="CLECT"/>
    <property type="match status" value="8"/>
</dbReference>
<feature type="domain" description="C-type lectin" evidence="6">
    <location>
        <begin position="1304"/>
        <end position="1413"/>
    </location>
</feature>
<dbReference type="EMBL" id="CAWYQH010000114">
    <property type="protein sequence ID" value="CAK8690152.1"/>
    <property type="molecule type" value="Genomic_DNA"/>
</dbReference>
<dbReference type="SUPFAM" id="SSF49785">
    <property type="entry name" value="Galactose-binding domain-like"/>
    <property type="match status" value="2"/>
</dbReference>
<dbReference type="Pfam" id="PF00059">
    <property type="entry name" value="Lectin_C"/>
    <property type="match status" value="8"/>
</dbReference>
<sequence>MIWKSKERSNGLMDWPGRFRTGKKANRIMRLGAIQIASPCGKKLTISGMTRSAVGSCRTYARWSPTSFADWQDGEPNNSGDCGSFWPEVNYKWDDIYCSGKNRYICKTITHDCDQALGMEDRTILDGEVTASSMWDSNHAPYLGRLNNKKDGGLIGAWAPSKTADGQNPLPGSTWIQVHLIPERTVTAITTQGRPEDYNQYVKSYQIAYSDDGNNFQFVKSGSDVLTFTGNVDSYTPVTNRLPTQIVTSYIRLYPRMYQEYPTLRMEILGCTSEGASLSTPSPDPECTAVPINERVDCGYPGIGGTNCVAKGCCWDNTVSGVKWCFYQKDRYDPRCGKDWSFDPSGEFYCYHFNDYTYRNWQQAREYCQGIGGDLLSINSKSEAAYVSGQVSTLVLSASLWTGGNNLDSNAGWKWSNGQPFNYISWATGEPNGYDSGENCVELYTADGVWNDLYCDWERGIACKKFATIAPPTTDDDGNIKVDICEGETGDLICTGNTMIVVHHASYGRSNARTCGEGNVVPPGGCHSVDSLDIVSDACNYKSSCSLSALNEIFDDPCPNTYKYLNVIFSCESKGCYSQLGVENGTVSDAQITESSSIDGNHRGNSGRLNGDRSWATNEGVGAWVQVTFPTNVRITGFIVQGANDAERYVTSFTVQFADDNTFMKWSDYTDYDGNIQTFSANADTSTPVEVIMTEHVFTPGVRILPIEWQGDMIGMRFDVTGCNPTRALECSEIGDLILLEDDADGTAVMAECPGFCPQVTPPSPIVYGTGIYAGNSQICNAAVHAGVIIDRFGGPVTVVKKPKQSTYKGTDRNNVVSQDYDYYPVAFAFADNVKNCQAGWVPYGSSCYWISDFSLTWAEAEAFCVEQGGHLVTIPDSVDQDFVFQQLAQSNFTDIWIGLNDLRSTYEYEWADGEQVTYTNWARQEPNNYEGKSENCVEMYRDTESYRVGGTWNDALCSDVTGFVCKKFKSYYTGDEAADPTPPPGCDKDWLPYEGYCYWFRRQMVTETDAENYCENLGGVTVHVRDKYVQSFLHTVIGAEDQRWWIGLHAEVSDETGITWHWESGDPVTYDNWGRSNPNINNGECTVFYGGNVGSGMWYSTRCEKQAYTICELPRDGWTPPPPTTPPPVGGCYYDWSTPDSSSPYCYKVFAPEASGTFDQKQSWDNAYHQCLASGGDLVSIHSKTEETFLLDQLKNLGVIAQYAWIGLNNKAENDWLWSDNSVVEYINWNPGSPSSSQENNCVAMKYDPSSEIGTWDNLNCREPLDWICMMAKGVSPPPVTEAPTGVVDTSCGDTTEGTWVKYEGMCYFFSNNGESDFYTGQRFCQNAGGELLSIHSNVEQSFITNQIKPMGQLGFWCGLKERGGVNGQYSWTDDTVLDYVNWNSGEPNNAWGTEQCVTVRKDDGKWDDGNCGLKLHGFICKKYPGSPPNPPQPTQPAPGACPADWLVYNNGCYQLHGDKDVCDPAATDDVTCFATWVQAHDKCDSLGGYLVTINTKYENAFLTAQTARAINNLWIGMSDIQWSGGRYTWANGDEVLYTNWNDGEPNHNNGEENCAEMYLNGRWNDVNCEGLRPFFCGKDKDPGLSDGMQLNKNEKCKDGWMQFDAENGGYSCFYLDATMRPFEEARQVCQGMGADVANLQTEWEQAFVTSYVMDTSVWLGLVLNSDTFEWSWVDNWPVWYTNWGEMQPGSDVSMGCVINQDSQYGSEWLTENCNTPHMTLCKSTSEVIPPTPGYVDGYCEDPSWHEYGGFCYFFSIKEDNPEYPGVAWNDAEVVCTGSAGNLASFTSRAEIEWMLDWFNYTEAIWIGLRDNEQGGFSWTDNRPVAFTNWNSGEPNNAGDEDCVEMYGDSGKWNDINCSDLKGYMCRVPKVVGTDENGNVIHYTTTAKPESNPVNSNNAAIIAGSVIGALVAIFVVLGIALYCSRSTDPGLTKLKEDVVSIPSGFVNKLYDLAGTAPSTSSAAKSDPSPVHYEKETGATVDDSNA</sequence>
<evidence type="ECO:0000256" key="2">
    <source>
        <dbReference type="PROSITE-ProRule" id="PRU00779"/>
    </source>
</evidence>
<dbReference type="PROSITE" id="PS50228">
    <property type="entry name" value="SUEL_LECTIN"/>
    <property type="match status" value="1"/>
</dbReference>
<proteinExistence type="predicted"/>
<dbReference type="SMART" id="SM00018">
    <property type="entry name" value="PD"/>
    <property type="match status" value="1"/>
</dbReference>
<feature type="domain" description="C-type lectin" evidence="6">
    <location>
        <begin position="1143"/>
        <end position="1271"/>
    </location>
</feature>
<dbReference type="Pfam" id="PF02140">
    <property type="entry name" value="SUEL_Lectin"/>
    <property type="match status" value="1"/>
</dbReference>
<evidence type="ECO:0000313" key="11">
    <source>
        <dbReference type="Proteomes" id="UP001642483"/>
    </source>
</evidence>
<dbReference type="Gene3D" id="2.60.120.260">
    <property type="entry name" value="Galactose-binding domain-like"/>
    <property type="match status" value="2"/>
</dbReference>
<dbReference type="Pfam" id="PF00754">
    <property type="entry name" value="F5_F8_type_C"/>
    <property type="match status" value="2"/>
</dbReference>
<dbReference type="CDD" id="cd00057">
    <property type="entry name" value="FA58C"/>
    <property type="match status" value="2"/>
</dbReference>
<feature type="domain" description="F5/8 type C" evidence="5">
    <location>
        <begin position="576"/>
        <end position="723"/>
    </location>
</feature>
<dbReference type="Gene3D" id="2.170.130.20">
    <property type="entry name" value="LCCL-like domain"/>
    <property type="match status" value="1"/>
</dbReference>
<evidence type="ECO:0000256" key="3">
    <source>
        <dbReference type="SAM" id="MobiDB-lite"/>
    </source>
</evidence>
<dbReference type="InterPro" id="IPR004043">
    <property type="entry name" value="LCCL"/>
</dbReference>
<dbReference type="CDD" id="cd00037">
    <property type="entry name" value="CLECT"/>
    <property type="match status" value="8"/>
</dbReference>
<dbReference type="CDD" id="cd00111">
    <property type="entry name" value="Trefoil"/>
    <property type="match status" value="1"/>
</dbReference>
<feature type="domain" description="C-type lectin" evidence="6">
    <location>
        <begin position="994"/>
        <end position="1113"/>
    </location>
</feature>
<organism evidence="10 11">
    <name type="scientific">Clavelina lepadiformis</name>
    <name type="common">Light-bulb sea squirt</name>
    <name type="synonym">Ascidia lepadiformis</name>
    <dbReference type="NCBI Taxonomy" id="159417"/>
    <lineage>
        <taxon>Eukaryota</taxon>
        <taxon>Metazoa</taxon>
        <taxon>Chordata</taxon>
        <taxon>Tunicata</taxon>
        <taxon>Ascidiacea</taxon>
        <taxon>Aplousobranchia</taxon>
        <taxon>Clavelinidae</taxon>
        <taxon>Clavelina</taxon>
    </lineage>
</organism>
<feature type="domain" description="LCCL" evidence="8">
    <location>
        <begin position="725"/>
        <end position="828"/>
    </location>
</feature>
<accession>A0ABP0GEI2</accession>
<dbReference type="SMART" id="SM00231">
    <property type="entry name" value="FA58C"/>
    <property type="match status" value="2"/>
</dbReference>
<evidence type="ECO:0000259" key="5">
    <source>
        <dbReference type="PROSITE" id="PS50022"/>
    </source>
</evidence>
<dbReference type="PANTHER" id="PTHR22803">
    <property type="entry name" value="MANNOSE, PHOSPHOLIPASE, LECTIN RECEPTOR RELATED"/>
    <property type="match status" value="1"/>
</dbReference>
<comment type="caution">
    <text evidence="2">Lacks conserved residue(s) required for the propagation of feature annotation.</text>
</comment>
<dbReference type="InterPro" id="IPR050111">
    <property type="entry name" value="C-type_lectin/snaclec_domain"/>
</dbReference>
<dbReference type="InterPro" id="IPR018378">
    <property type="entry name" value="C-type_lectin_CS"/>
</dbReference>
<keyword evidence="4" id="KW-0472">Membrane</keyword>
<feature type="disulfide bond" evidence="2">
    <location>
        <begin position="308"/>
        <end position="325"/>
    </location>
</feature>